<organism evidence="6">
    <name type="scientific">marine sediment metagenome</name>
    <dbReference type="NCBI Taxonomy" id="412755"/>
    <lineage>
        <taxon>unclassified sequences</taxon>
        <taxon>metagenomes</taxon>
        <taxon>ecological metagenomes</taxon>
    </lineage>
</organism>
<comment type="caution">
    <text evidence="6">The sequence shown here is derived from an EMBL/GenBank/DDBJ whole genome shotgun (WGS) entry which is preliminary data.</text>
</comment>
<protein>
    <recommendedName>
        <fullName evidence="7">Iron-sulfur cluster carrier protein</fullName>
    </recommendedName>
</protein>
<dbReference type="InterPro" id="IPR000808">
    <property type="entry name" value="Mrp-like_CS"/>
</dbReference>
<evidence type="ECO:0000256" key="4">
    <source>
        <dbReference type="ARBA" id="ARBA00023004"/>
    </source>
</evidence>
<keyword evidence="5" id="KW-0411">Iron-sulfur</keyword>
<dbReference type="InterPro" id="IPR019591">
    <property type="entry name" value="Mrp/NBP35_ATP-bd"/>
</dbReference>
<sequence>MPFNEEQRKQIQAEQEQIKQNIKHIKHQILVLSGKGGVGKSCIAVNLAVWLSMQGKSVGLLDIDIHGPSIPKLLNLESRKVQAEGNKIKPVLYSDTLKIMSIGFLLQKQSDALIWRGPMKHNVIKQFVTDVSWGDLDYLIVDCPPGTGDEPLSIVQLLGTADGAVVVTTPQQLAVLDVKKCITFCRQLNLPVLGVLENMSGFVCPKCGEKTDVFKSGGGEIMAKQMGVPFLGRIPIDPQIVQACDAGKPYVSHYSRTPTAKRRTE</sequence>
<dbReference type="SUPFAM" id="SSF52540">
    <property type="entry name" value="P-loop containing nucleoside triphosphate hydrolases"/>
    <property type="match status" value="1"/>
</dbReference>
<evidence type="ECO:0000256" key="2">
    <source>
        <dbReference type="ARBA" id="ARBA00022741"/>
    </source>
</evidence>
<reference evidence="6" key="1">
    <citation type="journal article" date="2014" name="Front. Microbiol.">
        <title>High frequency of phylogenetically diverse reductive dehalogenase-homologous genes in deep subseafloor sedimentary metagenomes.</title>
        <authorList>
            <person name="Kawai M."/>
            <person name="Futagami T."/>
            <person name="Toyoda A."/>
            <person name="Takaki Y."/>
            <person name="Nishi S."/>
            <person name="Hori S."/>
            <person name="Arai W."/>
            <person name="Tsubouchi T."/>
            <person name="Morono Y."/>
            <person name="Uchiyama I."/>
            <person name="Ito T."/>
            <person name="Fujiyama A."/>
            <person name="Inagaki F."/>
            <person name="Takami H."/>
        </authorList>
    </citation>
    <scope>NUCLEOTIDE SEQUENCE</scope>
    <source>
        <strain evidence="6">Expedition CK06-06</strain>
    </source>
</reference>
<dbReference type="CDD" id="cd02037">
    <property type="entry name" value="Mrp_NBP35"/>
    <property type="match status" value="1"/>
</dbReference>
<dbReference type="GO" id="GO:0016226">
    <property type="term" value="P:iron-sulfur cluster assembly"/>
    <property type="evidence" value="ECO:0007669"/>
    <property type="project" value="InterPro"/>
</dbReference>
<proteinExistence type="inferred from homology"/>
<feature type="non-terminal residue" evidence="6">
    <location>
        <position position="265"/>
    </location>
</feature>
<dbReference type="EMBL" id="BARU01008754">
    <property type="protein sequence ID" value="GAH44812.1"/>
    <property type="molecule type" value="Genomic_DNA"/>
</dbReference>
<dbReference type="PANTHER" id="PTHR23264">
    <property type="entry name" value="NUCLEOTIDE-BINDING PROTEIN NBP35 YEAST -RELATED"/>
    <property type="match status" value="1"/>
</dbReference>
<dbReference type="Pfam" id="PF10609">
    <property type="entry name" value="ParA"/>
    <property type="match status" value="1"/>
</dbReference>
<dbReference type="Gene3D" id="3.40.50.300">
    <property type="entry name" value="P-loop containing nucleotide triphosphate hydrolases"/>
    <property type="match status" value="1"/>
</dbReference>
<dbReference type="GO" id="GO:0005524">
    <property type="term" value="F:ATP binding"/>
    <property type="evidence" value="ECO:0007669"/>
    <property type="project" value="UniProtKB-KW"/>
</dbReference>
<dbReference type="PROSITE" id="PS01215">
    <property type="entry name" value="MRP"/>
    <property type="match status" value="1"/>
</dbReference>
<dbReference type="FunFam" id="3.40.50.300:FF:001119">
    <property type="entry name" value="Iron-sulfur cluster carrier protein"/>
    <property type="match status" value="1"/>
</dbReference>
<keyword evidence="1" id="KW-0479">Metal-binding</keyword>
<dbReference type="AlphaFoldDB" id="X1FIL8"/>
<dbReference type="GO" id="GO:0005829">
    <property type="term" value="C:cytosol"/>
    <property type="evidence" value="ECO:0007669"/>
    <property type="project" value="TreeGrafter"/>
</dbReference>
<evidence type="ECO:0000256" key="3">
    <source>
        <dbReference type="ARBA" id="ARBA00022840"/>
    </source>
</evidence>
<dbReference type="GO" id="GO:0051536">
    <property type="term" value="F:iron-sulfur cluster binding"/>
    <property type="evidence" value="ECO:0007669"/>
    <property type="project" value="UniProtKB-KW"/>
</dbReference>
<keyword evidence="4" id="KW-0408">Iron</keyword>
<keyword evidence="3" id="KW-0067">ATP-binding</keyword>
<dbReference type="GO" id="GO:0140663">
    <property type="term" value="F:ATP-dependent FeS chaperone activity"/>
    <property type="evidence" value="ECO:0007669"/>
    <property type="project" value="InterPro"/>
</dbReference>
<gene>
    <name evidence="6" type="ORF">S03H2_17030</name>
</gene>
<evidence type="ECO:0000256" key="1">
    <source>
        <dbReference type="ARBA" id="ARBA00022723"/>
    </source>
</evidence>
<keyword evidence="2" id="KW-0547">Nucleotide-binding</keyword>
<dbReference type="InterPro" id="IPR027417">
    <property type="entry name" value="P-loop_NTPase"/>
</dbReference>
<dbReference type="HAMAP" id="MF_02040">
    <property type="entry name" value="Mrp_NBP35"/>
    <property type="match status" value="1"/>
</dbReference>
<dbReference type="PANTHER" id="PTHR23264:SF19">
    <property type="entry name" value="CYTOSOLIC FE-S CLUSTER ASSEMBLY FACTOR NUBP2"/>
    <property type="match status" value="1"/>
</dbReference>
<accession>X1FIL8</accession>
<dbReference type="GO" id="GO:0046872">
    <property type="term" value="F:metal ion binding"/>
    <property type="evidence" value="ECO:0007669"/>
    <property type="project" value="UniProtKB-KW"/>
</dbReference>
<evidence type="ECO:0000256" key="5">
    <source>
        <dbReference type="ARBA" id="ARBA00023014"/>
    </source>
</evidence>
<dbReference type="InterPro" id="IPR033756">
    <property type="entry name" value="YlxH/NBP35"/>
</dbReference>
<name>X1FIL8_9ZZZZ</name>
<evidence type="ECO:0000313" key="6">
    <source>
        <dbReference type="EMBL" id="GAH44812.1"/>
    </source>
</evidence>
<evidence type="ECO:0008006" key="7">
    <source>
        <dbReference type="Google" id="ProtNLM"/>
    </source>
</evidence>